<keyword evidence="2 5" id="KW-0436">Ligase</keyword>
<dbReference type="PROSITE" id="PS00455">
    <property type="entry name" value="AMP_BINDING"/>
    <property type="match status" value="1"/>
</dbReference>
<dbReference type="InterPro" id="IPR020845">
    <property type="entry name" value="AMP-binding_CS"/>
</dbReference>
<gene>
    <name evidence="5" type="ORF">NIES2135_17510</name>
</gene>
<dbReference type="GO" id="GO:0031956">
    <property type="term" value="F:medium-chain fatty acid-CoA ligase activity"/>
    <property type="evidence" value="ECO:0007669"/>
    <property type="project" value="TreeGrafter"/>
</dbReference>
<dbReference type="PANTHER" id="PTHR43201:SF5">
    <property type="entry name" value="MEDIUM-CHAIN ACYL-COA LIGASE ACSF2, MITOCHONDRIAL"/>
    <property type="match status" value="1"/>
</dbReference>
<protein>
    <submittedName>
        <fullName evidence="5">O-succinylbenzoic acid--CoA ligase</fullName>
    </submittedName>
</protein>
<dbReference type="InterPro" id="IPR045851">
    <property type="entry name" value="AMP-bd_C_sf"/>
</dbReference>
<comment type="similarity">
    <text evidence="1">Belongs to the ATP-dependent AMP-binding enzyme family.</text>
</comment>
<feature type="domain" description="AMP-dependent synthetase/ligase" evidence="3">
    <location>
        <begin position="45"/>
        <end position="332"/>
    </location>
</feature>
<evidence type="ECO:0000313" key="6">
    <source>
        <dbReference type="Proteomes" id="UP000217895"/>
    </source>
</evidence>
<dbReference type="Proteomes" id="UP000217895">
    <property type="component" value="Chromosome"/>
</dbReference>
<dbReference type="PANTHER" id="PTHR43201">
    <property type="entry name" value="ACYL-COA SYNTHETASE"/>
    <property type="match status" value="1"/>
</dbReference>
<dbReference type="AlphaFoldDB" id="A0A1Z4JDX3"/>
<dbReference type="Pfam" id="PF13193">
    <property type="entry name" value="AMP-binding_C"/>
    <property type="match status" value="1"/>
</dbReference>
<name>A0A1Z4JDX3_LEPBY</name>
<dbReference type="InterPro" id="IPR042099">
    <property type="entry name" value="ANL_N_sf"/>
</dbReference>
<proteinExistence type="inferred from homology"/>
<feature type="domain" description="AMP-binding enzyme C-terminal" evidence="4">
    <location>
        <begin position="376"/>
        <end position="450"/>
    </location>
</feature>
<keyword evidence="6" id="KW-1185">Reference proteome</keyword>
<sequence length="468" mass="53356">MEEPLSRLATFDFVERRRVQEIAELRYRELLKYERAMPPAHASVTVFLCDRDPIQWMAGFIAACSVPCELFLCNPDWGETEWKQVFELAQPTLIWGEPRFVEGLENRPLNPPILGDFECREFPDFKVPQNEGFRVLKPTEAQHEALLIMIPTGGTSGKIRFAIHTWDTLTASVQGFRQYFELDRINSFCVLPLYHVSGLMQLMRSLLTNGTFTLQSWKNLNTDFDPQNFFISLVPTQLQQLMPHADWLAKFRTILLGGAPAWSNLLEDARLKHLPIAPTYGMTETASQIATLKPADFLKGVQGCGQVLPHAEITIAHQKLLIRSKSLMLGYYPNLDQPETFEPDDLGYFDEQNYLHLIGRDSNKIISGGENIFPAEVESAIRSTNLVRDIHVLGIPDEIWGQSVTAIYVPDDETVTFEEIKTALKSHLTSFKIPKRWIAVAQIPRSLQGKIQRHRIEAILDLHKRSDS</sequence>
<reference evidence="5 6" key="1">
    <citation type="submission" date="2017-06" db="EMBL/GenBank/DDBJ databases">
        <title>Genome sequencing of cyanobaciteial culture collection at National Institute for Environmental Studies (NIES).</title>
        <authorList>
            <person name="Hirose Y."/>
            <person name="Shimura Y."/>
            <person name="Fujisawa T."/>
            <person name="Nakamura Y."/>
            <person name="Kawachi M."/>
        </authorList>
    </citation>
    <scope>NUCLEOTIDE SEQUENCE [LARGE SCALE GENOMIC DNA]</scope>
    <source>
        <strain evidence="5 6">NIES-2135</strain>
    </source>
</reference>
<dbReference type="InterPro" id="IPR025110">
    <property type="entry name" value="AMP-bd_C"/>
</dbReference>
<accession>A0A1Z4JDX3</accession>
<dbReference type="InterPro" id="IPR000873">
    <property type="entry name" value="AMP-dep_synth/lig_dom"/>
</dbReference>
<evidence type="ECO:0000256" key="1">
    <source>
        <dbReference type="ARBA" id="ARBA00006432"/>
    </source>
</evidence>
<dbReference type="Gene3D" id="3.30.300.30">
    <property type="match status" value="1"/>
</dbReference>
<evidence type="ECO:0000259" key="4">
    <source>
        <dbReference type="Pfam" id="PF13193"/>
    </source>
</evidence>
<dbReference type="Gene3D" id="3.40.50.12780">
    <property type="entry name" value="N-terminal domain of ligase-like"/>
    <property type="match status" value="1"/>
</dbReference>
<dbReference type="SUPFAM" id="SSF56801">
    <property type="entry name" value="Acetyl-CoA synthetase-like"/>
    <property type="match status" value="1"/>
</dbReference>
<evidence type="ECO:0000256" key="2">
    <source>
        <dbReference type="ARBA" id="ARBA00022598"/>
    </source>
</evidence>
<evidence type="ECO:0000313" key="5">
    <source>
        <dbReference type="EMBL" id="BAY54931.1"/>
    </source>
</evidence>
<organism evidence="5 6">
    <name type="scientific">Leptolyngbya boryana NIES-2135</name>
    <dbReference type="NCBI Taxonomy" id="1973484"/>
    <lineage>
        <taxon>Bacteria</taxon>
        <taxon>Bacillati</taxon>
        <taxon>Cyanobacteriota</taxon>
        <taxon>Cyanophyceae</taxon>
        <taxon>Leptolyngbyales</taxon>
        <taxon>Leptolyngbyaceae</taxon>
        <taxon>Leptolyngbya group</taxon>
        <taxon>Leptolyngbya</taxon>
    </lineage>
</organism>
<dbReference type="EMBL" id="AP018203">
    <property type="protein sequence ID" value="BAY54931.1"/>
    <property type="molecule type" value="Genomic_DNA"/>
</dbReference>
<dbReference type="GO" id="GO:0006631">
    <property type="term" value="P:fatty acid metabolic process"/>
    <property type="evidence" value="ECO:0007669"/>
    <property type="project" value="TreeGrafter"/>
</dbReference>
<dbReference type="Pfam" id="PF00501">
    <property type="entry name" value="AMP-binding"/>
    <property type="match status" value="1"/>
</dbReference>
<evidence type="ECO:0000259" key="3">
    <source>
        <dbReference type="Pfam" id="PF00501"/>
    </source>
</evidence>